<feature type="domain" description="Glycosyltransferase 2-like" evidence="8">
    <location>
        <begin position="4"/>
        <end position="173"/>
    </location>
</feature>
<organism evidence="9 10">
    <name type="scientific">Parasutterella secunda</name>
    <dbReference type="NCBI Taxonomy" id="626947"/>
    <lineage>
        <taxon>Bacteria</taxon>
        <taxon>Pseudomonadati</taxon>
        <taxon>Pseudomonadota</taxon>
        <taxon>Betaproteobacteria</taxon>
        <taxon>Burkholderiales</taxon>
        <taxon>Sutterellaceae</taxon>
        <taxon>Parasutterella</taxon>
    </lineage>
</organism>
<evidence type="ECO:0000256" key="7">
    <source>
        <dbReference type="SAM" id="Phobius"/>
    </source>
</evidence>
<dbReference type="PANTHER" id="PTHR48090">
    <property type="entry name" value="UNDECAPRENYL-PHOSPHATE 4-DEOXY-4-FORMAMIDO-L-ARABINOSE TRANSFERASE-RELATED"/>
    <property type="match status" value="1"/>
</dbReference>
<dbReference type="CDD" id="cd04187">
    <property type="entry name" value="DPM1_like_bac"/>
    <property type="match status" value="1"/>
</dbReference>
<dbReference type="PANTHER" id="PTHR48090:SF1">
    <property type="entry name" value="PROPHAGE BACTOPRENOL GLUCOSYL TRANSFERASE HOMOLOG"/>
    <property type="match status" value="1"/>
</dbReference>
<evidence type="ECO:0000313" key="9">
    <source>
        <dbReference type="EMBL" id="MBM6928990.1"/>
    </source>
</evidence>
<gene>
    <name evidence="9" type="ORF">H5985_06895</name>
</gene>
<keyword evidence="10" id="KW-1185">Reference proteome</keyword>
<sequence>MAFFVVPCYNEEEVLPETSKRLKEKLQQLISEKLISEKSRILFVNDGSKDRTWFIIKELHHSDPLYSGATLSRNRGHQNALLAGLMSAKNYADFVISLDADLQDDINAIDSMIEKYYEGYDIVYGVRSSRKTDTFFKRFTAEGYYKFIKLLGADIVFNHADYRLMSKRALDDLSEYSEVNLFLRGIVPMLGYKTTSVFYERGERFAGESKYPLKKMLAFALEGVTSLSTKPLRFITLLGFVIFFVSLLMLIYSLVQWFVDETVIGWASVICSIWAIGGLVLLSIGVVGEYIGKIYLETKHRPRYKISEFLNS</sequence>
<feature type="transmembrane region" description="Helical" evidence="7">
    <location>
        <begin position="264"/>
        <end position="291"/>
    </location>
</feature>
<dbReference type="Pfam" id="PF00535">
    <property type="entry name" value="Glycos_transf_2"/>
    <property type="match status" value="1"/>
</dbReference>
<dbReference type="InterPro" id="IPR029044">
    <property type="entry name" value="Nucleotide-diphossugar_trans"/>
</dbReference>
<evidence type="ECO:0000313" key="10">
    <source>
        <dbReference type="Proteomes" id="UP000777002"/>
    </source>
</evidence>
<protein>
    <submittedName>
        <fullName evidence="9">Glycosyltransferase family 2 protein</fullName>
    </submittedName>
</protein>
<evidence type="ECO:0000256" key="5">
    <source>
        <dbReference type="ARBA" id="ARBA00022989"/>
    </source>
</evidence>
<keyword evidence="5 7" id="KW-1133">Transmembrane helix</keyword>
<accession>A0ABS2GT39</accession>
<dbReference type="InterPro" id="IPR050256">
    <property type="entry name" value="Glycosyltransferase_2"/>
</dbReference>
<evidence type="ECO:0000256" key="4">
    <source>
        <dbReference type="ARBA" id="ARBA00022692"/>
    </source>
</evidence>
<dbReference type="Gene3D" id="3.90.550.10">
    <property type="entry name" value="Spore Coat Polysaccharide Biosynthesis Protein SpsA, Chain A"/>
    <property type="match status" value="1"/>
</dbReference>
<evidence type="ECO:0000256" key="6">
    <source>
        <dbReference type="ARBA" id="ARBA00023136"/>
    </source>
</evidence>
<comment type="subcellular location">
    <subcellularLocation>
        <location evidence="1">Membrane</location>
        <topology evidence="1">Multi-pass membrane protein</topology>
    </subcellularLocation>
</comment>
<feature type="transmembrane region" description="Helical" evidence="7">
    <location>
        <begin position="234"/>
        <end position="258"/>
    </location>
</feature>
<keyword evidence="2" id="KW-0328">Glycosyltransferase</keyword>
<keyword evidence="4 7" id="KW-0812">Transmembrane</keyword>
<keyword evidence="6 7" id="KW-0472">Membrane</keyword>
<proteinExistence type="predicted"/>
<comment type="caution">
    <text evidence="9">The sequence shown here is derived from an EMBL/GenBank/DDBJ whole genome shotgun (WGS) entry which is preliminary data.</text>
</comment>
<reference evidence="9 10" key="1">
    <citation type="journal article" date="2021" name="Sci. Rep.">
        <title>The distribution of antibiotic resistance genes in chicken gut microbiota commensals.</title>
        <authorList>
            <person name="Juricova H."/>
            <person name="Matiasovicova J."/>
            <person name="Kubasova T."/>
            <person name="Cejkova D."/>
            <person name="Rychlik I."/>
        </authorList>
    </citation>
    <scope>NUCLEOTIDE SEQUENCE [LARGE SCALE GENOMIC DNA]</scope>
    <source>
        <strain evidence="9 10">An562</strain>
    </source>
</reference>
<name>A0ABS2GT39_9BURK</name>
<evidence type="ECO:0000256" key="2">
    <source>
        <dbReference type="ARBA" id="ARBA00022676"/>
    </source>
</evidence>
<evidence type="ECO:0000256" key="3">
    <source>
        <dbReference type="ARBA" id="ARBA00022679"/>
    </source>
</evidence>
<evidence type="ECO:0000256" key="1">
    <source>
        <dbReference type="ARBA" id="ARBA00004141"/>
    </source>
</evidence>
<dbReference type="SUPFAM" id="SSF53448">
    <property type="entry name" value="Nucleotide-diphospho-sugar transferases"/>
    <property type="match status" value="1"/>
</dbReference>
<keyword evidence="3" id="KW-0808">Transferase</keyword>
<dbReference type="InterPro" id="IPR001173">
    <property type="entry name" value="Glyco_trans_2-like"/>
</dbReference>
<dbReference type="Proteomes" id="UP000777002">
    <property type="component" value="Unassembled WGS sequence"/>
</dbReference>
<evidence type="ECO:0000259" key="8">
    <source>
        <dbReference type="Pfam" id="PF00535"/>
    </source>
</evidence>
<dbReference type="EMBL" id="JACJKX010000012">
    <property type="protein sequence ID" value="MBM6928990.1"/>
    <property type="molecule type" value="Genomic_DNA"/>
</dbReference>